<proteinExistence type="predicted"/>
<protein>
    <submittedName>
        <fullName evidence="1">Uncharacterized protein</fullName>
    </submittedName>
</protein>
<name>A0A5N7BWD2_PETAA</name>
<reference evidence="1" key="1">
    <citation type="submission" date="2019-04" db="EMBL/GenBank/DDBJ databases">
        <title>Friends and foes A comparative genomics studyof 23 Aspergillus species from section Flavi.</title>
        <authorList>
            <consortium name="DOE Joint Genome Institute"/>
            <person name="Kjaerbolling I."/>
            <person name="Vesth T."/>
            <person name="Frisvad J.C."/>
            <person name="Nybo J.L."/>
            <person name="Theobald S."/>
            <person name="Kildgaard S."/>
            <person name="Isbrandt T."/>
            <person name="Kuo A."/>
            <person name="Sato A."/>
            <person name="Lyhne E.K."/>
            <person name="Kogle M.E."/>
            <person name="Wiebenga A."/>
            <person name="Kun R.S."/>
            <person name="Lubbers R.J."/>
            <person name="Makela M.R."/>
            <person name="Barry K."/>
            <person name="Chovatia M."/>
            <person name="Clum A."/>
            <person name="Daum C."/>
            <person name="Haridas S."/>
            <person name="He G."/>
            <person name="LaButti K."/>
            <person name="Lipzen A."/>
            <person name="Mondo S."/>
            <person name="Riley R."/>
            <person name="Salamov A."/>
            <person name="Simmons B.A."/>
            <person name="Magnuson J.K."/>
            <person name="Henrissat B."/>
            <person name="Mortensen U.H."/>
            <person name="Larsen T.O."/>
            <person name="Devries R.P."/>
            <person name="Grigoriev I.V."/>
            <person name="Machida M."/>
            <person name="Baker S.E."/>
            <person name="Andersen M.R."/>
        </authorList>
    </citation>
    <scope>NUCLEOTIDE SEQUENCE [LARGE SCALE GENOMIC DNA]</scope>
    <source>
        <strain evidence="1">IBT 14317</strain>
    </source>
</reference>
<accession>A0A5N7BWD2</accession>
<organism evidence="1">
    <name type="scientific">Petromyces alliaceus</name>
    <name type="common">Aspergillus alliaceus</name>
    <dbReference type="NCBI Taxonomy" id="209559"/>
    <lineage>
        <taxon>Eukaryota</taxon>
        <taxon>Fungi</taxon>
        <taxon>Dikarya</taxon>
        <taxon>Ascomycota</taxon>
        <taxon>Pezizomycotina</taxon>
        <taxon>Eurotiomycetes</taxon>
        <taxon>Eurotiomycetidae</taxon>
        <taxon>Eurotiales</taxon>
        <taxon>Aspergillaceae</taxon>
        <taxon>Aspergillus</taxon>
        <taxon>Aspergillus subgen. Circumdati</taxon>
    </lineage>
</organism>
<sequence length="109" mass="12298">MMGGISALRSLVGISRTRAGELCVYIHRLLREALGYALHSCSCECVPCQLLVLRQHLSVNIWLLLEIRKNKFWDSMSPSYHGVTMQSCPIHNHCQGYYLLTLPATLVPL</sequence>
<dbReference type="EMBL" id="ML735318">
    <property type="protein sequence ID" value="KAE8386144.1"/>
    <property type="molecule type" value="Genomic_DNA"/>
</dbReference>
<dbReference type="AlphaFoldDB" id="A0A5N7BWD2"/>
<gene>
    <name evidence="1" type="ORF">BDV23DRAFT_163833</name>
</gene>
<dbReference type="Proteomes" id="UP000326877">
    <property type="component" value="Unassembled WGS sequence"/>
</dbReference>
<evidence type="ECO:0000313" key="1">
    <source>
        <dbReference type="EMBL" id="KAE8386144.1"/>
    </source>
</evidence>